<name>A0A1G7VL42_9BACL</name>
<dbReference type="SUPFAM" id="SSF89260">
    <property type="entry name" value="Collagen-binding domain"/>
    <property type="match status" value="1"/>
</dbReference>
<reference evidence="1 2" key="1">
    <citation type="submission" date="2016-10" db="EMBL/GenBank/DDBJ databases">
        <authorList>
            <person name="de Groot N.N."/>
        </authorList>
    </citation>
    <scope>NUCLEOTIDE SEQUENCE [LARGE SCALE GENOMIC DNA]</scope>
    <source>
        <strain evidence="1 2">DSM 28129</strain>
    </source>
</reference>
<dbReference type="Pfam" id="PF05593">
    <property type="entry name" value="RHS_repeat"/>
    <property type="match status" value="1"/>
</dbReference>
<dbReference type="InterPro" id="IPR031325">
    <property type="entry name" value="RHS_repeat"/>
</dbReference>
<organism evidence="1 2">
    <name type="scientific">Fontibacillus panacisegetis</name>
    <dbReference type="NCBI Taxonomy" id="670482"/>
    <lineage>
        <taxon>Bacteria</taxon>
        <taxon>Bacillati</taxon>
        <taxon>Bacillota</taxon>
        <taxon>Bacilli</taxon>
        <taxon>Bacillales</taxon>
        <taxon>Paenibacillaceae</taxon>
        <taxon>Fontibacillus</taxon>
    </lineage>
</organism>
<evidence type="ECO:0000313" key="1">
    <source>
        <dbReference type="EMBL" id="SDG60562.1"/>
    </source>
</evidence>
<proteinExistence type="predicted"/>
<protein>
    <submittedName>
        <fullName evidence="1">YD repeat-containing protein</fullName>
    </submittedName>
</protein>
<keyword evidence="2" id="KW-1185">Reference proteome</keyword>
<dbReference type="AlphaFoldDB" id="A0A1G7VL42"/>
<accession>A0A1G7VL42</accession>
<dbReference type="EMBL" id="FNBG01000075">
    <property type="protein sequence ID" value="SDG60562.1"/>
    <property type="molecule type" value="Genomic_DNA"/>
</dbReference>
<dbReference type="Gene3D" id="2.60.120.380">
    <property type="match status" value="1"/>
</dbReference>
<sequence>YIVVYGANATEFGPDPYTLSLGRILLDTNEPNGTFEQAVPVKPGKVYESYISISNDKDVYLFTSKVEGNFTVTLTSPSEKNYDIDVFETASWSKWVAGSYNLSGQKDKVSFNVKRNTQYFIVISGKEAVDFGPDSYTLSFGNLVKYYYDPVTNRLKSIQDASGREIHYYYDNNGNLTNVETIEGE</sequence>
<dbReference type="RefSeq" id="WP_175471534.1">
    <property type="nucleotide sequence ID" value="NZ_FNBG01000075.1"/>
</dbReference>
<gene>
    <name evidence="1" type="ORF">SAMN04488542_1752</name>
</gene>
<dbReference type="Proteomes" id="UP000198972">
    <property type="component" value="Unassembled WGS sequence"/>
</dbReference>
<dbReference type="STRING" id="670482.SAMN04488542_1752"/>
<feature type="non-terminal residue" evidence="1">
    <location>
        <position position="1"/>
    </location>
</feature>
<evidence type="ECO:0000313" key="2">
    <source>
        <dbReference type="Proteomes" id="UP000198972"/>
    </source>
</evidence>